<dbReference type="AlphaFoldDB" id="A0A6J5VNW7"/>
<dbReference type="EMBL" id="CAEKDK010000008">
    <property type="protein sequence ID" value="CAB4289015.1"/>
    <property type="molecule type" value="Genomic_DNA"/>
</dbReference>
<gene>
    <name evidence="1" type="ORF">CURHAP_LOCUS47306</name>
</gene>
<name>A0A6J5VNW7_PRUAR</name>
<evidence type="ECO:0000313" key="1">
    <source>
        <dbReference type="EMBL" id="CAB4289015.1"/>
    </source>
</evidence>
<protein>
    <recommendedName>
        <fullName evidence="3">DDE Tnp4 domain-containing protein</fullName>
    </recommendedName>
</protein>
<accession>A0A6J5VNW7</accession>
<dbReference type="Proteomes" id="UP000507222">
    <property type="component" value="Unassembled WGS sequence"/>
</dbReference>
<proteinExistence type="predicted"/>
<evidence type="ECO:0008006" key="3">
    <source>
        <dbReference type="Google" id="ProtNLM"/>
    </source>
</evidence>
<organism evidence="1 2">
    <name type="scientific">Prunus armeniaca</name>
    <name type="common">Apricot</name>
    <name type="synonym">Armeniaca vulgaris</name>
    <dbReference type="NCBI Taxonomy" id="36596"/>
    <lineage>
        <taxon>Eukaryota</taxon>
        <taxon>Viridiplantae</taxon>
        <taxon>Streptophyta</taxon>
        <taxon>Embryophyta</taxon>
        <taxon>Tracheophyta</taxon>
        <taxon>Spermatophyta</taxon>
        <taxon>Magnoliopsida</taxon>
        <taxon>eudicotyledons</taxon>
        <taxon>Gunneridae</taxon>
        <taxon>Pentapetalae</taxon>
        <taxon>rosids</taxon>
        <taxon>fabids</taxon>
        <taxon>Rosales</taxon>
        <taxon>Rosaceae</taxon>
        <taxon>Amygdaloideae</taxon>
        <taxon>Amygdaleae</taxon>
        <taxon>Prunus</taxon>
    </lineage>
</organism>
<evidence type="ECO:0000313" key="2">
    <source>
        <dbReference type="Proteomes" id="UP000507222"/>
    </source>
</evidence>
<reference evidence="1 2" key="1">
    <citation type="submission" date="2020-05" db="EMBL/GenBank/DDBJ databases">
        <authorList>
            <person name="Campoy J."/>
            <person name="Schneeberger K."/>
            <person name="Spophaly S."/>
        </authorList>
    </citation>
    <scope>NUCLEOTIDE SEQUENCE [LARGE SCALE GENOMIC DNA]</scope>
    <source>
        <strain evidence="1">PruArmRojPasFocal</strain>
    </source>
</reference>
<sequence>MMRISEEYMKFQPSTVVSSERSKWQWFENYLGALDGTHIPVTVLAEERPRYRNRKGDLSTNVLGVCAPDLRLFMYYLDRRASHLMLVYCEMLYAGTNNSCSKRLY</sequence>